<dbReference type="OrthoDB" id="377549at2759"/>
<reference evidence="2" key="1">
    <citation type="submission" date="2022-01" db="EMBL/GenBank/DDBJ databases">
        <authorList>
            <person name="King R."/>
        </authorList>
    </citation>
    <scope>NUCLEOTIDE SEQUENCE</scope>
</reference>
<evidence type="ECO:0000313" key="3">
    <source>
        <dbReference type="Proteomes" id="UP001152799"/>
    </source>
</evidence>
<dbReference type="InterPro" id="IPR040346">
    <property type="entry name" value="GEX1/Brambleberry"/>
</dbReference>
<feature type="transmembrane region" description="Helical" evidence="1">
    <location>
        <begin position="299"/>
        <end position="318"/>
    </location>
</feature>
<dbReference type="AlphaFoldDB" id="A0A9N9MN65"/>
<dbReference type="EMBL" id="OU892280">
    <property type="protein sequence ID" value="CAG9767143.1"/>
    <property type="molecule type" value="Genomic_DNA"/>
</dbReference>
<proteinExistence type="predicted"/>
<keyword evidence="1" id="KW-0472">Membrane</keyword>
<accession>A0A9N9MN65</accession>
<protein>
    <submittedName>
        <fullName evidence="2">Uncharacterized protein</fullName>
    </submittedName>
</protein>
<feature type="transmembrane region" description="Helical" evidence="1">
    <location>
        <begin position="228"/>
        <end position="248"/>
    </location>
</feature>
<dbReference type="Proteomes" id="UP001152799">
    <property type="component" value="Chromosome 4"/>
</dbReference>
<keyword evidence="3" id="KW-1185">Reference proteome</keyword>
<evidence type="ECO:0000313" key="2">
    <source>
        <dbReference type="EMBL" id="CAG9767143.1"/>
    </source>
</evidence>
<feature type="transmembrane region" description="Helical" evidence="1">
    <location>
        <begin position="260"/>
        <end position="279"/>
    </location>
</feature>
<dbReference type="PANTHER" id="PTHR33538:SF2">
    <property type="entry name" value="PROTEIN GAMETE EXPRESSED 1"/>
    <property type="match status" value="1"/>
</dbReference>
<keyword evidence="1" id="KW-1133">Transmembrane helix</keyword>
<dbReference type="PANTHER" id="PTHR33538">
    <property type="entry name" value="PROTEIN GAMETE EXPRESSED 1"/>
    <property type="match status" value="1"/>
</dbReference>
<gene>
    <name evidence="2" type="ORF">CEUTPL_LOCUS7710</name>
</gene>
<name>A0A9N9MN65_9CUCU</name>
<sequence>MGFRILPTILPYFIVYSLAFEDFIYVYGDGNKEMVQQGRAQYEIIKERGTLPKYGPCWKTALQHLNEGCRYLSETTQSDIALTITNCFLEMSGHETYNCELDKKPNLRGICINSMSDRAFNVYTEFYTHTQNICWFLRGQIWHETIAENTLNVGKQLELSASLAAEFHQDLIKTQKESFELQQKMVEQGRFLEKVLEDVYVSTKAHQDILKVLTQSVTSLQTWIVGEVSWIDSILFNIFALFVILIITSSQRTLPARLPLFFLLFLNMIIERLICSFYTKYSEEFETHNLYSNLYSFVWYSRYGFMFIGAMLVLYIGLTYQDIFEKNLVILNKITQQNADILTSMKKFGRTKTPSINFVNEDTKNSPYCKGKLTYSQIDNSDEYHSKLFDSQNKKYQLRSYSRQETPDSGIAH</sequence>
<evidence type="ECO:0000256" key="1">
    <source>
        <dbReference type="SAM" id="Phobius"/>
    </source>
</evidence>
<keyword evidence="1" id="KW-0812">Transmembrane</keyword>
<organism evidence="2 3">
    <name type="scientific">Ceutorhynchus assimilis</name>
    <name type="common">cabbage seed weevil</name>
    <dbReference type="NCBI Taxonomy" id="467358"/>
    <lineage>
        <taxon>Eukaryota</taxon>
        <taxon>Metazoa</taxon>
        <taxon>Ecdysozoa</taxon>
        <taxon>Arthropoda</taxon>
        <taxon>Hexapoda</taxon>
        <taxon>Insecta</taxon>
        <taxon>Pterygota</taxon>
        <taxon>Neoptera</taxon>
        <taxon>Endopterygota</taxon>
        <taxon>Coleoptera</taxon>
        <taxon>Polyphaga</taxon>
        <taxon>Cucujiformia</taxon>
        <taxon>Curculionidae</taxon>
        <taxon>Ceutorhynchinae</taxon>
        <taxon>Ceutorhynchus</taxon>
    </lineage>
</organism>